<organism evidence="1 2">
    <name type="scientific">Stigmatella aurantiaca (strain DW4/3-1)</name>
    <dbReference type="NCBI Taxonomy" id="378806"/>
    <lineage>
        <taxon>Bacteria</taxon>
        <taxon>Pseudomonadati</taxon>
        <taxon>Myxococcota</taxon>
        <taxon>Myxococcia</taxon>
        <taxon>Myxococcales</taxon>
        <taxon>Cystobacterineae</taxon>
        <taxon>Archangiaceae</taxon>
        <taxon>Stigmatella</taxon>
    </lineage>
</organism>
<dbReference type="InterPro" id="IPR036249">
    <property type="entry name" value="Thioredoxin-like_sf"/>
</dbReference>
<dbReference type="SUPFAM" id="SSF52833">
    <property type="entry name" value="Thioredoxin-like"/>
    <property type="match status" value="1"/>
</dbReference>
<dbReference type="eggNOG" id="COG0526">
    <property type="taxonomic scope" value="Bacteria"/>
</dbReference>
<dbReference type="HOGENOM" id="CLU_118579_0_0_7"/>
<dbReference type="RefSeq" id="WP_013378126.1">
    <property type="nucleotide sequence ID" value="NC_014623.1"/>
</dbReference>
<proteinExistence type="predicted"/>
<dbReference type="AlphaFoldDB" id="E3FQ24"/>
<gene>
    <name evidence="1" type="primary">redB</name>
    <name evidence="1" type="ordered locus">STAUR_7972</name>
</gene>
<dbReference type="Gene3D" id="3.40.30.10">
    <property type="entry name" value="Glutaredoxin"/>
    <property type="match status" value="1"/>
</dbReference>
<dbReference type="EMBL" id="CP002271">
    <property type="protein sequence ID" value="ADO75727.1"/>
    <property type="molecule type" value="Genomic_DNA"/>
</dbReference>
<keyword evidence="2" id="KW-1185">Reference proteome</keyword>
<dbReference type="Proteomes" id="UP000001351">
    <property type="component" value="Chromosome"/>
</dbReference>
<dbReference type="STRING" id="378806.STAUR_7972"/>
<evidence type="ECO:0000313" key="1">
    <source>
        <dbReference type="EMBL" id="ADO75727.1"/>
    </source>
</evidence>
<dbReference type="KEGG" id="sur:STAUR_7972"/>
<sequence>MSSARARWVLAVTGLLWVGAVAGGMTVLARYAYTAGPLSASPARWPGDSALRPTPGHFLLVMLAHPLCPCTRASLTELQEVMARAGSRVDAHVLFLRPERAAAAWEQGPLWQRAASIPGVTVSKDEGGVEARRFGATTSGHVLLFDAGGQLRFSGGITDSRGHEGNNAGRAAVEALLAREEARAQSPVYGCALEDPRPLLAGGARP</sequence>
<accession>E3FQ24</accession>
<name>E3FQ24_STIAD</name>
<reference evidence="1 2" key="1">
    <citation type="journal article" date="2011" name="Mol. Biol. Evol.">
        <title>Comparative genomic analysis of fruiting body formation in Myxococcales.</title>
        <authorList>
            <person name="Huntley S."/>
            <person name="Hamann N."/>
            <person name="Wegener-Feldbrugge S."/>
            <person name="Treuner-Lange A."/>
            <person name="Kube M."/>
            <person name="Reinhardt R."/>
            <person name="Klages S."/>
            <person name="Muller R."/>
            <person name="Ronning C.M."/>
            <person name="Nierman W.C."/>
            <person name="Sogaard-Andersen L."/>
        </authorList>
    </citation>
    <scope>NUCLEOTIDE SEQUENCE [LARGE SCALE GENOMIC DNA]</scope>
    <source>
        <strain evidence="1 2">DW4/3-1</strain>
    </source>
</reference>
<dbReference type="OrthoDB" id="1495450at2"/>
<evidence type="ECO:0000313" key="2">
    <source>
        <dbReference type="Proteomes" id="UP000001351"/>
    </source>
</evidence>
<protein>
    <submittedName>
        <fullName evidence="1">RedB protein</fullName>
    </submittedName>
</protein>